<gene>
    <name evidence="1" type="ORF">DFP76_1071</name>
</gene>
<evidence type="ECO:0000313" key="1">
    <source>
        <dbReference type="EMBL" id="RBO81858.1"/>
    </source>
</evidence>
<reference evidence="1 2" key="1">
    <citation type="submission" date="2018-06" db="EMBL/GenBank/DDBJ databases">
        <title>Genomic Encyclopedia of Type Strains, Phase III (KMG-III): the genomes of soil and plant-associated and newly described type strains.</title>
        <authorList>
            <person name="Whitman W."/>
        </authorList>
    </citation>
    <scope>NUCLEOTIDE SEQUENCE [LARGE SCALE GENOMIC DNA]</scope>
    <source>
        <strain evidence="1 2">CECT 7732</strain>
    </source>
</reference>
<keyword evidence="2" id="KW-1185">Reference proteome</keyword>
<dbReference type="EMBL" id="QNRF01000007">
    <property type="protein sequence ID" value="RBO81858.1"/>
    <property type="molecule type" value="Genomic_DNA"/>
</dbReference>
<sequence length="92" mass="10958">MTTKKRVIEKLKGPLKELLAKELEAGNEIDTAESEWPRKRSNIWLKQRFHNDYKELYPSLKYRYLGDPRNWIEEYDDPENEEFIAVSASAKV</sequence>
<proteinExistence type="predicted"/>
<protein>
    <submittedName>
        <fullName evidence="1">Uncharacterized protein</fullName>
    </submittedName>
</protein>
<accession>A0A366CXZ4</accession>
<dbReference type="AlphaFoldDB" id="A0A366CXZ4"/>
<organism evidence="1 2">
    <name type="scientific">Marinomonas aquiplantarum</name>
    <dbReference type="NCBI Taxonomy" id="491951"/>
    <lineage>
        <taxon>Bacteria</taxon>
        <taxon>Pseudomonadati</taxon>
        <taxon>Pseudomonadota</taxon>
        <taxon>Gammaproteobacteria</taxon>
        <taxon>Oceanospirillales</taxon>
        <taxon>Oceanospirillaceae</taxon>
        <taxon>Marinomonas</taxon>
    </lineage>
</organism>
<dbReference type="Proteomes" id="UP000252086">
    <property type="component" value="Unassembled WGS sequence"/>
</dbReference>
<comment type="caution">
    <text evidence="1">The sequence shown here is derived from an EMBL/GenBank/DDBJ whole genome shotgun (WGS) entry which is preliminary data.</text>
</comment>
<evidence type="ECO:0000313" key="2">
    <source>
        <dbReference type="Proteomes" id="UP000252086"/>
    </source>
</evidence>
<name>A0A366CXZ4_9GAMM</name>